<accession>A0ABW6A3Z2</accession>
<gene>
    <name evidence="1" type="ORF">ACFS6H_02805</name>
</gene>
<proteinExistence type="predicted"/>
<dbReference type="RefSeq" id="WP_386095000.1">
    <property type="nucleotide sequence ID" value="NZ_JBHUOZ010000001.1"/>
</dbReference>
<sequence length="80" mass="9258">MSLPNRELIVLLNQAQLSSQALAQEVEGLHAILAHLENSQVFYNAHELVDRDYITNRVKKIKKAVQFVELKPFRFLINKN</sequence>
<organism evidence="1 2">
    <name type="scientific">Terrimonas rubra</name>
    <dbReference type="NCBI Taxonomy" id="1035890"/>
    <lineage>
        <taxon>Bacteria</taxon>
        <taxon>Pseudomonadati</taxon>
        <taxon>Bacteroidota</taxon>
        <taxon>Chitinophagia</taxon>
        <taxon>Chitinophagales</taxon>
        <taxon>Chitinophagaceae</taxon>
        <taxon>Terrimonas</taxon>
    </lineage>
</organism>
<evidence type="ECO:0000313" key="2">
    <source>
        <dbReference type="Proteomes" id="UP001597511"/>
    </source>
</evidence>
<reference evidence="2" key="1">
    <citation type="journal article" date="2019" name="Int. J. Syst. Evol. Microbiol.">
        <title>The Global Catalogue of Microorganisms (GCM) 10K type strain sequencing project: providing services to taxonomists for standard genome sequencing and annotation.</title>
        <authorList>
            <consortium name="The Broad Institute Genomics Platform"/>
            <consortium name="The Broad Institute Genome Sequencing Center for Infectious Disease"/>
            <person name="Wu L."/>
            <person name="Ma J."/>
        </authorList>
    </citation>
    <scope>NUCLEOTIDE SEQUENCE [LARGE SCALE GENOMIC DNA]</scope>
    <source>
        <strain evidence="2">KCTC 23299</strain>
    </source>
</reference>
<dbReference type="EMBL" id="JBHUOZ010000001">
    <property type="protein sequence ID" value="MFD2918623.1"/>
    <property type="molecule type" value="Genomic_DNA"/>
</dbReference>
<comment type="caution">
    <text evidence="1">The sequence shown here is derived from an EMBL/GenBank/DDBJ whole genome shotgun (WGS) entry which is preliminary data.</text>
</comment>
<protein>
    <submittedName>
        <fullName evidence="1">Uncharacterized protein</fullName>
    </submittedName>
</protein>
<keyword evidence="2" id="KW-1185">Reference proteome</keyword>
<dbReference type="Proteomes" id="UP001597511">
    <property type="component" value="Unassembled WGS sequence"/>
</dbReference>
<evidence type="ECO:0000313" key="1">
    <source>
        <dbReference type="EMBL" id="MFD2918623.1"/>
    </source>
</evidence>
<name>A0ABW6A3Z2_9BACT</name>